<proteinExistence type="predicted"/>
<feature type="compositionally biased region" description="Basic and acidic residues" evidence="1">
    <location>
        <begin position="65"/>
        <end position="79"/>
    </location>
</feature>
<dbReference type="Proteomes" id="UP001162164">
    <property type="component" value="Unassembled WGS sequence"/>
</dbReference>
<evidence type="ECO:0000313" key="2">
    <source>
        <dbReference type="EMBL" id="KAJ8969735.1"/>
    </source>
</evidence>
<organism evidence="2 3">
    <name type="scientific">Molorchus minor</name>
    <dbReference type="NCBI Taxonomy" id="1323400"/>
    <lineage>
        <taxon>Eukaryota</taxon>
        <taxon>Metazoa</taxon>
        <taxon>Ecdysozoa</taxon>
        <taxon>Arthropoda</taxon>
        <taxon>Hexapoda</taxon>
        <taxon>Insecta</taxon>
        <taxon>Pterygota</taxon>
        <taxon>Neoptera</taxon>
        <taxon>Endopterygota</taxon>
        <taxon>Coleoptera</taxon>
        <taxon>Polyphaga</taxon>
        <taxon>Cucujiformia</taxon>
        <taxon>Chrysomeloidea</taxon>
        <taxon>Cerambycidae</taxon>
        <taxon>Lamiinae</taxon>
        <taxon>Monochamini</taxon>
        <taxon>Molorchus</taxon>
    </lineage>
</organism>
<evidence type="ECO:0000313" key="3">
    <source>
        <dbReference type="Proteomes" id="UP001162164"/>
    </source>
</evidence>
<comment type="caution">
    <text evidence="2">The sequence shown here is derived from an EMBL/GenBank/DDBJ whole genome shotgun (WGS) entry which is preliminary data.</text>
</comment>
<protein>
    <submittedName>
        <fullName evidence="2">Uncharacterized protein</fullName>
    </submittedName>
</protein>
<name>A0ABQ9IZX9_9CUCU</name>
<dbReference type="EMBL" id="JAPWTJ010001735">
    <property type="protein sequence ID" value="KAJ8969735.1"/>
    <property type="molecule type" value="Genomic_DNA"/>
</dbReference>
<reference evidence="2" key="1">
    <citation type="journal article" date="2023" name="Insect Mol. Biol.">
        <title>Genome sequencing provides insights into the evolution of gene families encoding plant cell wall-degrading enzymes in longhorned beetles.</title>
        <authorList>
            <person name="Shin N.R."/>
            <person name="Okamura Y."/>
            <person name="Kirsch R."/>
            <person name="Pauchet Y."/>
        </authorList>
    </citation>
    <scope>NUCLEOTIDE SEQUENCE</scope>
    <source>
        <strain evidence="2">MMC_N1</strain>
    </source>
</reference>
<evidence type="ECO:0000256" key="1">
    <source>
        <dbReference type="SAM" id="MobiDB-lite"/>
    </source>
</evidence>
<keyword evidence="3" id="KW-1185">Reference proteome</keyword>
<sequence length="79" mass="8921">MRQALDMDIVLKSSGEKVINDKMCDRSENEEQTEKSCTDGGVVQEDAAVEETPMTRQKRSLVDVPFRETGPDGRQVEEF</sequence>
<gene>
    <name evidence="2" type="ORF">NQ317_006396</name>
</gene>
<accession>A0ABQ9IZX9</accession>
<feature type="region of interest" description="Disordered" evidence="1">
    <location>
        <begin position="50"/>
        <end position="79"/>
    </location>
</feature>